<dbReference type="InterPro" id="IPR046335">
    <property type="entry name" value="LacI/GalR-like_sensor"/>
</dbReference>
<keyword evidence="1" id="KW-0678">Repressor</keyword>
<dbReference type="PANTHER" id="PTHR30146">
    <property type="entry name" value="LACI-RELATED TRANSCRIPTIONAL REPRESSOR"/>
    <property type="match status" value="1"/>
</dbReference>
<evidence type="ECO:0000256" key="1">
    <source>
        <dbReference type="ARBA" id="ARBA00022491"/>
    </source>
</evidence>
<evidence type="ECO:0000256" key="4">
    <source>
        <dbReference type="ARBA" id="ARBA00023163"/>
    </source>
</evidence>
<feature type="domain" description="HTH lacI-type" evidence="5">
    <location>
        <begin position="11"/>
        <end position="64"/>
    </location>
</feature>
<dbReference type="Proteomes" id="UP000187891">
    <property type="component" value="Unassembled WGS sequence"/>
</dbReference>
<keyword evidence="4" id="KW-0804">Transcription</keyword>
<dbReference type="CDD" id="cd01392">
    <property type="entry name" value="HTH_LacI"/>
    <property type="match status" value="1"/>
</dbReference>
<evidence type="ECO:0000256" key="3">
    <source>
        <dbReference type="ARBA" id="ARBA00023125"/>
    </source>
</evidence>
<keyword evidence="3" id="KW-0238">DNA-binding</keyword>
<evidence type="ECO:0000313" key="6">
    <source>
        <dbReference type="EMBL" id="SCX35619.1"/>
    </source>
</evidence>
<evidence type="ECO:0000259" key="5">
    <source>
        <dbReference type="PROSITE" id="PS50932"/>
    </source>
</evidence>
<proteinExistence type="predicted"/>
<dbReference type="Gene3D" id="1.10.260.40">
    <property type="entry name" value="lambda repressor-like DNA-binding domains"/>
    <property type="match status" value="1"/>
</dbReference>
<dbReference type="RefSeq" id="WP_077105590.1">
    <property type="nucleotide sequence ID" value="NZ_FMUE01000022.1"/>
</dbReference>
<dbReference type="InterPro" id="IPR010982">
    <property type="entry name" value="Lambda_DNA-bd_dom_sf"/>
</dbReference>
<dbReference type="EMBL" id="FMUE01000022">
    <property type="protein sequence ID" value="SCX35619.1"/>
    <property type="molecule type" value="Genomic_DNA"/>
</dbReference>
<dbReference type="Gene3D" id="3.40.50.2300">
    <property type="match status" value="2"/>
</dbReference>
<evidence type="ECO:0000256" key="2">
    <source>
        <dbReference type="ARBA" id="ARBA00023015"/>
    </source>
</evidence>
<dbReference type="Pfam" id="PF13377">
    <property type="entry name" value="Peripla_BP_3"/>
    <property type="match status" value="1"/>
</dbReference>
<sequence length="354" mass="39314">MNDDLERRKRPTIHDVAQRAGVAVGTVSRYLNGQEVRRGKRADIEKAVEDLGFRRSAAAAAMKSDRTGLIGFLAPTFDEFHAGLLNHLVRSFRPSGRKLLTYSHETDDVLLREALEFLIEQRVDALIMAGLPRSEDLISAFRSEGIPVVVYNNDVRGERLDRVFVDNFKAASRAVGHLIDVGHRKIALVAGDPLDSSGVERRLGYEEALRRHGIPLDPAYVFAGDWKTEAGYNALQGFMALPDPPTAIFSSNYQMTTGMLEWLREHGMRTPEDIAIVSFDDVDLFRLYSEGITAVAQPLPHIANAIASFVLTRLGDAEVPDIRSRTLECSIILRGSSRRPATTQTDRSFGHGPY</sequence>
<dbReference type="GO" id="GO:0003700">
    <property type="term" value="F:DNA-binding transcription factor activity"/>
    <property type="evidence" value="ECO:0007669"/>
    <property type="project" value="TreeGrafter"/>
</dbReference>
<protein>
    <submittedName>
        <fullName evidence="6">HTH-type transcriptional repressor CytR</fullName>
    </submittedName>
</protein>
<dbReference type="CDD" id="cd06267">
    <property type="entry name" value="PBP1_LacI_sugar_binding-like"/>
    <property type="match status" value="1"/>
</dbReference>
<dbReference type="Pfam" id="PF00356">
    <property type="entry name" value="LacI"/>
    <property type="match status" value="1"/>
</dbReference>
<evidence type="ECO:0000313" key="7">
    <source>
        <dbReference type="Proteomes" id="UP000187891"/>
    </source>
</evidence>
<organism evidence="6 7">
    <name type="scientific">Agrobacterium rosae</name>
    <dbReference type="NCBI Taxonomy" id="1972867"/>
    <lineage>
        <taxon>Bacteria</taxon>
        <taxon>Pseudomonadati</taxon>
        <taxon>Pseudomonadota</taxon>
        <taxon>Alphaproteobacteria</taxon>
        <taxon>Hyphomicrobiales</taxon>
        <taxon>Rhizobiaceae</taxon>
        <taxon>Rhizobium/Agrobacterium group</taxon>
        <taxon>Agrobacterium</taxon>
    </lineage>
</organism>
<dbReference type="SMART" id="SM00354">
    <property type="entry name" value="HTH_LACI"/>
    <property type="match status" value="1"/>
</dbReference>
<dbReference type="STRING" id="1907666.DSM25559_5056"/>
<gene>
    <name evidence="6" type="primary">cytR_4</name>
    <name evidence="6" type="ORF">DSM25559_5056</name>
</gene>
<dbReference type="SUPFAM" id="SSF47413">
    <property type="entry name" value="lambda repressor-like DNA-binding domains"/>
    <property type="match status" value="1"/>
</dbReference>
<dbReference type="GO" id="GO:0000976">
    <property type="term" value="F:transcription cis-regulatory region binding"/>
    <property type="evidence" value="ECO:0007669"/>
    <property type="project" value="TreeGrafter"/>
</dbReference>
<accession>A0A1R3U9N2</accession>
<name>A0A1R3U9N2_9HYPH</name>
<reference evidence="7" key="1">
    <citation type="submission" date="2016-10" db="EMBL/GenBank/DDBJ databases">
        <authorList>
            <person name="Wibberg D."/>
        </authorList>
    </citation>
    <scope>NUCLEOTIDE SEQUENCE [LARGE SCALE GENOMIC DNA]</scope>
</reference>
<dbReference type="PANTHER" id="PTHR30146:SF148">
    <property type="entry name" value="HTH-TYPE TRANSCRIPTIONAL REPRESSOR PURR-RELATED"/>
    <property type="match status" value="1"/>
</dbReference>
<dbReference type="SUPFAM" id="SSF53822">
    <property type="entry name" value="Periplasmic binding protein-like I"/>
    <property type="match status" value="1"/>
</dbReference>
<dbReference type="InterPro" id="IPR028082">
    <property type="entry name" value="Peripla_BP_I"/>
</dbReference>
<dbReference type="AlphaFoldDB" id="A0A1R3U9N2"/>
<dbReference type="PROSITE" id="PS50932">
    <property type="entry name" value="HTH_LACI_2"/>
    <property type="match status" value="1"/>
</dbReference>
<dbReference type="InterPro" id="IPR000843">
    <property type="entry name" value="HTH_LacI"/>
</dbReference>
<keyword evidence="2" id="KW-0805">Transcription regulation</keyword>